<dbReference type="InterPro" id="IPR000719">
    <property type="entry name" value="Prot_kinase_dom"/>
</dbReference>
<dbReference type="GO" id="GO:0004674">
    <property type="term" value="F:protein serine/threonine kinase activity"/>
    <property type="evidence" value="ECO:0007669"/>
    <property type="project" value="UniProtKB-KW"/>
</dbReference>
<feature type="domain" description="Protein kinase" evidence="14">
    <location>
        <begin position="40"/>
        <end position="294"/>
    </location>
</feature>
<dbReference type="SMART" id="SM00220">
    <property type="entry name" value="S_TKc"/>
    <property type="match status" value="1"/>
</dbReference>
<evidence type="ECO:0000256" key="8">
    <source>
        <dbReference type="ARBA" id="ARBA00022842"/>
    </source>
</evidence>
<dbReference type="InterPro" id="IPR051138">
    <property type="entry name" value="PIM_Ser/Thr_kinase"/>
</dbReference>
<comment type="catalytic activity">
    <reaction evidence="10">
        <text>L-seryl-[protein] + ATP = O-phospho-L-seryl-[protein] + ADP + H(+)</text>
        <dbReference type="Rhea" id="RHEA:17989"/>
        <dbReference type="Rhea" id="RHEA-COMP:9863"/>
        <dbReference type="Rhea" id="RHEA-COMP:11604"/>
        <dbReference type="ChEBI" id="CHEBI:15378"/>
        <dbReference type="ChEBI" id="CHEBI:29999"/>
        <dbReference type="ChEBI" id="CHEBI:30616"/>
        <dbReference type="ChEBI" id="CHEBI:83421"/>
        <dbReference type="ChEBI" id="CHEBI:456216"/>
        <dbReference type="EC" id="2.7.11.1"/>
    </reaction>
</comment>
<organism evidence="15 16">
    <name type="scientific">Cylicocyclus nassatus</name>
    <name type="common">Nematode worm</name>
    <dbReference type="NCBI Taxonomy" id="53992"/>
    <lineage>
        <taxon>Eukaryota</taxon>
        <taxon>Metazoa</taxon>
        <taxon>Ecdysozoa</taxon>
        <taxon>Nematoda</taxon>
        <taxon>Chromadorea</taxon>
        <taxon>Rhabditida</taxon>
        <taxon>Rhabditina</taxon>
        <taxon>Rhabditomorpha</taxon>
        <taxon>Strongyloidea</taxon>
        <taxon>Strongylidae</taxon>
        <taxon>Cylicocyclus</taxon>
    </lineage>
</organism>
<dbReference type="EMBL" id="CATQJL010000223">
    <property type="protein sequence ID" value="CAJ0598029.1"/>
    <property type="molecule type" value="Genomic_DNA"/>
</dbReference>
<keyword evidence="8" id="KW-0460">Magnesium</keyword>
<dbReference type="EC" id="2.7.11.1" evidence="2"/>
<feature type="region of interest" description="Disordered" evidence="13">
    <location>
        <begin position="312"/>
        <end position="398"/>
    </location>
</feature>
<evidence type="ECO:0000256" key="10">
    <source>
        <dbReference type="ARBA" id="ARBA00048679"/>
    </source>
</evidence>
<evidence type="ECO:0000256" key="6">
    <source>
        <dbReference type="ARBA" id="ARBA00022777"/>
    </source>
</evidence>
<evidence type="ECO:0000256" key="9">
    <source>
        <dbReference type="ARBA" id="ARBA00047899"/>
    </source>
</evidence>
<keyword evidence="3 12" id="KW-0723">Serine/threonine-protein kinase</keyword>
<evidence type="ECO:0000313" key="15">
    <source>
        <dbReference type="EMBL" id="CAJ0598029.1"/>
    </source>
</evidence>
<dbReference type="Gene3D" id="3.30.200.20">
    <property type="entry name" value="Phosphorylase Kinase, domain 1"/>
    <property type="match status" value="1"/>
</dbReference>
<dbReference type="Pfam" id="PF00069">
    <property type="entry name" value="Pkinase"/>
    <property type="match status" value="1"/>
</dbReference>
<reference evidence="15" key="1">
    <citation type="submission" date="2023-07" db="EMBL/GenBank/DDBJ databases">
        <authorList>
            <consortium name="CYATHOMIX"/>
        </authorList>
    </citation>
    <scope>NUCLEOTIDE SEQUENCE</scope>
    <source>
        <strain evidence="15">N/A</strain>
    </source>
</reference>
<evidence type="ECO:0000256" key="5">
    <source>
        <dbReference type="ARBA" id="ARBA00022741"/>
    </source>
</evidence>
<comment type="catalytic activity">
    <reaction evidence="9">
        <text>L-threonyl-[protein] + ATP = O-phospho-L-threonyl-[protein] + ADP + H(+)</text>
        <dbReference type="Rhea" id="RHEA:46608"/>
        <dbReference type="Rhea" id="RHEA-COMP:11060"/>
        <dbReference type="Rhea" id="RHEA-COMP:11605"/>
        <dbReference type="ChEBI" id="CHEBI:15378"/>
        <dbReference type="ChEBI" id="CHEBI:30013"/>
        <dbReference type="ChEBI" id="CHEBI:30616"/>
        <dbReference type="ChEBI" id="CHEBI:61977"/>
        <dbReference type="ChEBI" id="CHEBI:456216"/>
        <dbReference type="EC" id="2.7.11.1"/>
    </reaction>
</comment>
<dbReference type="InterPro" id="IPR008271">
    <property type="entry name" value="Ser/Thr_kinase_AS"/>
</dbReference>
<proteinExistence type="inferred from homology"/>
<dbReference type="GO" id="GO:0005737">
    <property type="term" value="C:cytoplasm"/>
    <property type="evidence" value="ECO:0007669"/>
    <property type="project" value="TreeGrafter"/>
</dbReference>
<dbReference type="PROSITE" id="PS50011">
    <property type="entry name" value="PROTEIN_KINASE_DOM"/>
    <property type="match status" value="1"/>
</dbReference>
<evidence type="ECO:0000256" key="2">
    <source>
        <dbReference type="ARBA" id="ARBA00012513"/>
    </source>
</evidence>
<feature type="compositionally biased region" description="Low complexity" evidence="13">
    <location>
        <begin position="355"/>
        <end position="372"/>
    </location>
</feature>
<dbReference type="AlphaFoldDB" id="A0AA36GTK1"/>
<accession>A0AA36GTK1</accession>
<gene>
    <name evidence="15" type="ORF">CYNAS_LOCUS10012</name>
</gene>
<feature type="compositionally biased region" description="Acidic residues" evidence="13">
    <location>
        <begin position="326"/>
        <end position="352"/>
    </location>
</feature>
<evidence type="ECO:0000256" key="12">
    <source>
        <dbReference type="RuleBase" id="RU000304"/>
    </source>
</evidence>
<dbReference type="SUPFAM" id="SSF56112">
    <property type="entry name" value="Protein kinase-like (PK-like)"/>
    <property type="match status" value="1"/>
</dbReference>
<comment type="caution">
    <text evidence="15">The sequence shown here is derived from an EMBL/GenBank/DDBJ whole genome shotgun (WGS) entry which is preliminary data.</text>
</comment>
<keyword evidence="5 11" id="KW-0547">Nucleotide-binding</keyword>
<evidence type="ECO:0000256" key="4">
    <source>
        <dbReference type="ARBA" id="ARBA00022679"/>
    </source>
</evidence>
<dbReference type="FunFam" id="3.30.200.20:FF:000547">
    <property type="entry name" value="Serine/threonine-protein kinase prk-2"/>
    <property type="match status" value="1"/>
</dbReference>
<dbReference type="Gene3D" id="1.10.510.10">
    <property type="entry name" value="Transferase(Phosphotransferase) domain 1"/>
    <property type="match status" value="1"/>
</dbReference>
<dbReference type="PANTHER" id="PTHR22984:SF29">
    <property type="entry name" value="SERINE_THREONINE-PROTEIN KINASE PIM-1"/>
    <property type="match status" value="1"/>
</dbReference>
<dbReference type="Proteomes" id="UP001176961">
    <property type="component" value="Unassembled WGS sequence"/>
</dbReference>
<comment type="similarity">
    <text evidence="12">Belongs to the protein kinase superfamily.</text>
</comment>
<dbReference type="FunFam" id="1.10.510.10:FF:000708">
    <property type="entry name" value="serine/threonine-protein kinase par-1-like"/>
    <property type="match status" value="1"/>
</dbReference>
<keyword evidence="16" id="KW-1185">Reference proteome</keyword>
<keyword evidence="4" id="KW-0808">Transferase</keyword>
<evidence type="ECO:0000256" key="11">
    <source>
        <dbReference type="PROSITE-ProRule" id="PRU10141"/>
    </source>
</evidence>
<evidence type="ECO:0000259" key="14">
    <source>
        <dbReference type="PROSITE" id="PS50011"/>
    </source>
</evidence>
<evidence type="ECO:0000256" key="1">
    <source>
        <dbReference type="ARBA" id="ARBA00001946"/>
    </source>
</evidence>
<dbReference type="PANTHER" id="PTHR22984">
    <property type="entry name" value="SERINE/THREONINE-PROTEIN KINASE PIM"/>
    <property type="match status" value="1"/>
</dbReference>
<name>A0AA36GTK1_CYLNA</name>
<dbReference type="PROSITE" id="PS00108">
    <property type="entry name" value="PROTEIN_KINASE_ST"/>
    <property type="match status" value="1"/>
</dbReference>
<sequence length="452" mass="50992">MTLPIFAKKVKKLASFQLFNLKLLLNGESSRGFNKFKKNYKLKGELGRGGFGIVYRAIRVADELPVAVKFIDRRTVREWGKINDEQVPMEICMLAKCSKIRGVIRLIDWYSIPEGYLIVMERPYPCVDMFDFIKGQQKLDEEMARFLFRQVAQTIHECSQKRVLHRDLKDENIVIDLVTGETKLIDFGAATILKKSNYTDFQGTRLYCPPEWFLHSLYLGREAAVWSLGVLLYNSLNGRLPFKNEKDICTAHLLGPLPFYTSVSSEAKDLIACCLAFDPFSRCSLEDILRHPWVTKGSRDWLTLSAAAGKNLQSKPKNEDERDHSEELEEIIEEEVEEEKSDEAESKEEDENDHGVSTEGESGVGSSASTSAPKTNQRDPRPSPPARFSKTSLLAAPSSDELKAVVHAAKTKSVCHGSAAPLRPTRRRAVPPNSAVLTALRRAMSRERQIRA</sequence>
<dbReference type="CDD" id="cd14005">
    <property type="entry name" value="STKc_PIM"/>
    <property type="match status" value="1"/>
</dbReference>
<evidence type="ECO:0000313" key="16">
    <source>
        <dbReference type="Proteomes" id="UP001176961"/>
    </source>
</evidence>
<protein>
    <recommendedName>
        <fullName evidence="2">non-specific serine/threonine protein kinase</fullName>
        <ecNumber evidence="2">2.7.11.1</ecNumber>
    </recommendedName>
</protein>
<dbReference type="InterPro" id="IPR011009">
    <property type="entry name" value="Kinase-like_dom_sf"/>
</dbReference>
<keyword evidence="7 11" id="KW-0067">ATP-binding</keyword>
<keyword evidence="6" id="KW-0418">Kinase</keyword>
<comment type="cofactor">
    <cofactor evidence="1">
        <name>Mg(2+)</name>
        <dbReference type="ChEBI" id="CHEBI:18420"/>
    </cofactor>
</comment>
<feature type="compositionally biased region" description="Basic and acidic residues" evidence="13">
    <location>
        <begin position="316"/>
        <end position="325"/>
    </location>
</feature>
<evidence type="ECO:0000256" key="13">
    <source>
        <dbReference type="SAM" id="MobiDB-lite"/>
    </source>
</evidence>
<feature type="binding site" evidence="11">
    <location>
        <position position="69"/>
    </location>
    <ligand>
        <name>ATP</name>
        <dbReference type="ChEBI" id="CHEBI:30616"/>
    </ligand>
</feature>
<dbReference type="PROSITE" id="PS00107">
    <property type="entry name" value="PROTEIN_KINASE_ATP"/>
    <property type="match status" value="1"/>
</dbReference>
<dbReference type="InterPro" id="IPR017441">
    <property type="entry name" value="Protein_kinase_ATP_BS"/>
</dbReference>
<dbReference type="GO" id="GO:0005524">
    <property type="term" value="F:ATP binding"/>
    <property type="evidence" value="ECO:0007669"/>
    <property type="project" value="UniProtKB-UniRule"/>
</dbReference>
<evidence type="ECO:0000256" key="3">
    <source>
        <dbReference type="ARBA" id="ARBA00022527"/>
    </source>
</evidence>
<evidence type="ECO:0000256" key="7">
    <source>
        <dbReference type="ARBA" id="ARBA00022840"/>
    </source>
</evidence>